<dbReference type="SUPFAM" id="SSF50978">
    <property type="entry name" value="WD40 repeat-like"/>
    <property type="match status" value="1"/>
</dbReference>
<gene>
    <name evidence="1" type="ORF">BDP27DRAFT_1373336</name>
</gene>
<keyword evidence="2" id="KW-1185">Reference proteome</keyword>
<sequence length="256" mass="28851">MPICPALHCLEQRRVARSMIKDWIALGTFPMISPRGELESPLSLENIHYWQRRACVELFLLIMVDIYFREHHCIPLSFSQQGSVKALSFSNDGRYLAIGYGGGADVWDLEDNSRNSPLLTTHRRSPHPPLIGLAWFPHQSRIVLAHCNGIVYTLNVTKRKFSTAGIRSNGFHEDAVLVAILDDTVFVVAFKTSIQVLEIRPGSEDTEDELVLLGYLRSPPAAAGLDGVGDYNGPFQYKCFGNFSCLWCNLRSLRKW</sequence>
<accession>A0A9P5TX77</accession>
<evidence type="ECO:0000313" key="1">
    <source>
        <dbReference type="EMBL" id="KAF9053973.1"/>
    </source>
</evidence>
<proteinExistence type="predicted"/>
<protein>
    <submittedName>
        <fullName evidence="1">Uncharacterized protein</fullName>
    </submittedName>
</protein>
<comment type="caution">
    <text evidence="1">The sequence shown here is derived from an EMBL/GenBank/DDBJ whole genome shotgun (WGS) entry which is preliminary data.</text>
</comment>
<reference evidence="1" key="1">
    <citation type="submission" date="2020-11" db="EMBL/GenBank/DDBJ databases">
        <authorList>
            <consortium name="DOE Joint Genome Institute"/>
            <person name="Ahrendt S."/>
            <person name="Riley R."/>
            <person name="Andreopoulos W."/>
            <person name="Labutti K."/>
            <person name="Pangilinan J."/>
            <person name="Ruiz-Duenas F.J."/>
            <person name="Barrasa J.M."/>
            <person name="Sanchez-Garcia M."/>
            <person name="Camarero S."/>
            <person name="Miyauchi S."/>
            <person name="Serrano A."/>
            <person name="Linde D."/>
            <person name="Babiker R."/>
            <person name="Drula E."/>
            <person name="Ayuso-Fernandez I."/>
            <person name="Pacheco R."/>
            <person name="Padilla G."/>
            <person name="Ferreira P."/>
            <person name="Barriuso J."/>
            <person name="Kellner H."/>
            <person name="Castanera R."/>
            <person name="Alfaro M."/>
            <person name="Ramirez L."/>
            <person name="Pisabarro A.G."/>
            <person name="Kuo A."/>
            <person name="Tritt A."/>
            <person name="Lipzen A."/>
            <person name="He G."/>
            <person name="Yan M."/>
            <person name="Ng V."/>
            <person name="Cullen D."/>
            <person name="Martin F."/>
            <person name="Rosso M.-N."/>
            <person name="Henrissat B."/>
            <person name="Hibbett D."/>
            <person name="Martinez A.T."/>
            <person name="Grigoriev I.V."/>
        </authorList>
    </citation>
    <scope>NUCLEOTIDE SEQUENCE</scope>
    <source>
        <strain evidence="1">AH 40177</strain>
    </source>
</reference>
<dbReference type="OrthoDB" id="2957964at2759"/>
<evidence type="ECO:0000313" key="2">
    <source>
        <dbReference type="Proteomes" id="UP000772434"/>
    </source>
</evidence>
<dbReference type="InterPro" id="IPR015943">
    <property type="entry name" value="WD40/YVTN_repeat-like_dom_sf"/>
</dbReference>
<dbReference type="InterPro" id="IPR036322">
    <property type="entry name" value="WD40_repeat_dom_sf"/>
</dbReference>
<dbReference type="AlphaFoldDB" id="A0A9P5TX77"/>
<dbReference type="Proteomes" id="UP000772434">
    <property type="component" value="Unassembled WGS sequence"/>
</dbReference>
<dbReference type="Gene3D" id="2.130.10.10">
    <property type="entry name" value="YVTN repeat-like/Quinoprotein amine dehydrogenase"/>
    <property type="match status" value="1"/>
</dbReference>
<dbReference type="EMBL" id="JADNRY010000443">
    <property type="protein sequence ID" value="KAF9053973.1"/>
    <property type="molecule type" value="Genomic_DNA"/>
</dbReference>
<organism evidence="1 2">
    <name type="scientific">Rhodocollybia butyracea</name>
    <dbReference type="NCBI Taxonomy" id="206335"/>
    <lineage>
        <taxon>Eukaryota</taxon>
        <taxon>Fungi</taxon>
        <taxon>Dikarya</taxon>
        <taxon>Basidiomycota</taxon>
        <taxon>Agaricomycotina</taxon>
        <taxon>Agaricomycetes</taxon>
        <taxon>Agaricomycetidae</taxon>
        <taxon>Agaricales</taxon>
        <taxon>Marasmiineae</taxon>
        <taxon>Omphalotaceae</taxon>
        <taxon>Rhodocollybia</taxon>
    </lineage>
</organism>
<name>A0A9P5TX77_9AGAR</name>